<dbReference type="InterPro" id="IPR019465">
    <property type="entry name" value="Cog5"/>
</dbReference>
<proteinExistence type="predicted"/>
<dbReference type="GO" id="GO:0006891">
    <property type="term" value="P:intra-Golgi vesicle-mediated transport"/>
    <property type="evidence" value="ECO:0007669"/>
    <property type="project" value="InterPro"/>
</dbReference>
<dbReference type="Pfam" id="PF10392">
    <property type="entry name" value="COG5_N"/>
    <property type="match status" value="1"/>
</dbReference>
<dbReference type="EMBL" id="CAJNNW010011267">
    <property type="protein sequence ID" value="CAE8652941.1"/>
    <property type="molecule type" value="Genomic_DNA"/>
</dbReference>
<keyword evidence="5" id="KW-1185">Reference proteome</keyword>
<comment type="caution">
    <text evidence="3">The sequence shown here is derived from an EMBL/GenBank/DDBJ whole genome shotgun (WGS) entry which is preliminary data.</text>
</comment>
<feature type="domain" description="Conserved oligomeric Golgi complex subunit 5 N-terminal" evidence="1">
    <location>
        <begin position="9"/>
        <end position="134"/>
    </location>
</feature>
<dbReference type="Proteomes" id="UP000654075">
    <property type="component" value="Unassembled WGS sequence"/>
</dbReference>
<dbReference type="OMA" id="ASNCITE"/>
<dbReference type="AlphaFoldDB" id="A0A813IP68"/>
<dbReference type="GO" id="GO:0017119">
    <property type="term" value="C:Golgi transport complex"/>
    <property type="evidence" value="ECO:0007669"/>
    <property type="project" value="InterPro"/>
</dbReference>
<dbReference type="PANTHER" id="PTHR13228:SF3">
    <property type="entry name" value="CONSERVED OLIGOMERIC GOLGI COMPLEX SUBUNIT 5"/>
    <property type="match status" value="1"/>
</dbReference>
<dbReference type="PANTHER" id="PTHR13228">
    <property type="entry name" value="CONSERVED OLIGOMERIC GOLGI COMPLEX COMPONENT 5"/>
    <property type="match status" value="1"/>
</dbReference>
<evidence type="ECO:0000313" key="5">
    <source>
        <dbReference type="Proteomes" id="UP000654075"/>
    </source>
</evidence>
<reference evidence="3" key="1">
    <citation type="submission" date="2021-02" db="EMBL/GenBank/DDBJ databases">
        <authorList>
            <person name="Dougan E. K."/>
            <person name="Rhodes N."/>
            <person name="Thang M."/>
            <person name="Chan C."/>
        </authorList>
    </citation>
    <scope>NUCLEOTIDE SEQUENCE</scope>
</reference>
<organism evidence="3 4">
    <name type="scientific">Polarella glacialis</name>
    <name type="common">Dinoflagellate</name>
    <dbReference type="NCBI Taxonomy" id="89957"/>
    <lineage>
        <taxon>Eukaryota</taxon>
        <taxon>Sar</taxon>
        <taxon>Alveolata</taxon>
        <taxon>Dinophyceae</taxon>
        <taxon>Suessiales</taxon>
        <taxon>Suessiaceae</taxon>
        <taxon>Polarella</taxon>
    </lineage>
</organism>
<gene>
    <name evidence="2" type="ORF">PGLA1383_LOCUS18725</name>
    <name evidence="3" type="ORF">PGLA2088_LOCUS10063</name>
</gene>
<protein>
    <recommendedName>
        <fullName evidence="1">Conserved oligomeric Golgi complex subunit 5 N-terminal domain-containing protein</fullName>
    </recommendedName>
</protein>
<dbReference type="EMBL" id="CAJNNV010012114">
    <property type="protein sequence ID" value="CAE8600395.1"/>
    <property type="molecule type" value="Genomic_DNA"/>
</dbReference>
<evidence type="ECO:0000313" key="4">
    <source>
        <dbReference type="Proteomes" id="UP000626109"/>
    </source>
</evidence>
<dbReference type="Proteomes" id="UP000626109">
    <property type="component" value="Unassembled WGS sequence"/>
</dbReference>
<dbReference type="InterPro" id="IPR049176">
    <property type="entry name" value="COG5_N"/>
</dbReference>
<sequence>MAQNSGLLEAFRKPDFNVAAFVRDATGQGQDRTLRLSQQLQDCASSLDEDLRREIAACHEELLECAGSINDLDGQLGDAAGIVAGLKAYVARVRQDALVPFQEVKRKAQLLERMQVVNVLIRKLLRFLFDARKLRTQMDAPGKDFSK</sequence>
<name>A0A813IP68_POLGL</name>
<evidence type="ECO:0000259" key="1">
    <source>
        <dbReference type="Pfam" id="PF10392"/>
    </source>
</evidence>
<evidence type="ECO:0000313" key="3">
    <source>
        <dbReference type="EMBL" id="CAE8652941.1"/>
    </source>
</evidence>
<dbReference type="OrthoDB" id="436810at2759"/>
<evidence type="ECO:0000313" key="2">
    <source>
        <dbReference type="EMBL" id="CAE8600395.1"/>
    </source>
</evidence>
<accession>A0A813IP68</accession>
<feature type="non-terminal residue" evidence="3">
    <location>
        <position position="1"/>
    </location>
</feature>